<dbReference type="Proteomes" id="UP000526083">
    <property type="component" value="Unassembled WGS sequence"/>
</dbReference>
<comment type="caution">
    <text evidence="2">The sequence shown here is derived from an EMBL/GenBank/DDBJ whole genome shotgun (WGS) entry which is preliminary data.</text>
</comment>
<feature type="transmembrane region" description="Helical" evidence="1">
    <location>
        <begin position="12"/>
        <end position="35"/>
    </location>
</feature>
<feature type="transmembrane region" description="Helical" evidence="1">
    <location>
        <begin position="198"/>
        <end position="222"/>
    </location>
</feature>
<keyword evidence="1" id="KW-1133">Transmembrane helix</keyword>
<evidence type="ECO:0000313" key="2">
    <source>
        <dbReference type="EMBL" id="MBA8815143.1"/>
    </source>
</evidence>
<evidence type="ECO:0000313" key="3">
    <source>
        <dbReference type="Proteomes" id="UP000526083"/>
    </source>
</evidence>
<keyword evidence="1" id="KW-0472">Membrane</keyword>
<dbReference type="Pfam" id="PF07077">
    <property type="entry name" value="DUF1345"/>
    <property type="match status" value="1"/>
</dbReference>
<feature type="transmembrane region" description="Helical" evidence="1">
    <location>
        <begin position="126"/>
        <end position="147"/>
    </location>
</feature>
<proteinExistence type="predicted"/>
<dbReference type="EMBL" id="JACGWY010000001">
    <property type="protein sequence ID" value="MBA8815143.1"/>
    <property type="molecule type" value="Genomic_DNA"/>
</dbReference>
<evidence type="ECO:0000256" key="1">
    <source>
        <dbReference type="SAM" id="Phobius"/>
    </source>
</evidence>
<protein>
    <submittedName>
        <fullName evidence="2">Putative membrane protein</fullName>
    </submittedName>
</protein>
<gene>
    <name evidence="2" type="ORF">FHX48_000195</name>
</gene>
<feature type="transmembrane region" description="Helical" evidence="1">
    <location>
        <begin position="47"/>
        <end position="67"/>
    </location>
</feature>
<feature type="transmembrane region" description="Helical" evidence="1">
    <location>
        <begin position="88"/>
        <end position="114"/>
    </location>
</feature>
<keyword evidence="1" id="KW-0812">Transmembrane</keyword>
<dbReference type="AlphaFoldDB" id="A0A7W3PKI3"/>
<accession>A0A7W3PKI3</accession>
<organism evidence="2 3">
    <name type="scientific">Microbacterium halimionae</name>
    <dbReference type="NCBI Taxonomy" id="1526413"/>
    <lineage>
        <taxon>Bacteria</taxon>
        <taxon>Bacillati</taxon>
        <taxon>Actinomycetota</taxon>
        <taxon>Actinomycetes</taxon>
        <taxon>Micrococcales</taxon>
        <taxon>Microbacteriaceae</taxon>
        <taxon>Microbacterium</taxon>
    </lineage>
</organism>
<name>A0A7W3PKI3_9MICO</name>
<dbReference type="RefSeq" id="WP_167044314.1">
    <property type="nucleotide sequence ID" value="NZ_JAAOZB010000001.1"/>
</dbReference>
<keyword evidence="3" id="KW-1185">Reference proteome</keyword>
<dbReference type="InterPro" id="IPR009781">
    <property type="entry name" value="DUF1345"/>
</dbReference>
<reference evidence="2 3" key="1">
    <citation type="submission" date="2020-07" db="EMBL/GenBank/DDBJ databases">
        <title>Sequencing the genomes of 1000 actinobacteria strains.</title>
        <authorList>
            <person name="Klenk H.-P."/>
        </authorList>
    </citation>
    <scope>NUCLEOTIDE SEQUENCE [LARGE SCALE GENOMIC DNA]</scope>
    <source>
        <strain evidence="2 3">DSM 27576</strain>
    </source>
</reference>
<sequence length="223" mass="24936">MPTRRRHTGALVIALRVADIAVQVLLIAIGSLFLLGDASAEAVVGWLFLWCSVGSIYWVATVAISAWTVEHPVPRESTVADALDQWPAVRWITTIANLTASSMGLWAAAVLILFRDDPDWAGTVKVVAVWAMLLSWALFHWGFTRVYQRRYNAAIEKPLRFPATEHPRLVDFLYFSFTCGTAFSVSDVEVRTTSMRWIVMWHTVIGFFLNALIIVLAVNTIIS</sequence>